<evidence type="ECO:0000313" key="6">
    <source>
        <dbReference type="Proteomes" id="UP001044222"/>
    </source>
</evidence>
<keyword evidence="6" id="KW-1185">Reference proteome</keyword>
<evidence type="ECO:0000256" key="1">
    <source>
        <dbReference type="ARBA" id="ARBA00022734"/>
    </source>
</evidence>
<dbReference type="PANTHER" id="PTHR46490">
    <property type="entry name" value="C-TYPE LECTIN DOMAIN FAMILY 12 MEMBER A-RELATED"/>
    <property type="match status" value="1"/>
</dbReference>
<keyword evidence="2" id="KW-1015">Disulfide bond</keyword>
<sequence length="139" mass="16103">MLEKVQLQCSVSDCCLQGWAQFSSKFYYFSNEMKSWTDSRSDCIKRGADLVIIESEDEQRFINNKTQYYTWIGLSYSAAKGNWLWVNGTPLQKGFWGRGEPDDENRYHCALIGTTLNAWITIYCSHKINFICETNALLP</sequence>
<dbReference type="PROSITE" id="PS50041">
    <property type="entry name" value="C_TYPE_LECTIN_2"/>
    <property type="match status" value="1"/>
</dbReference>
<keyword evidence="1" id="KW-0430">Lectin</keyword>
<comment type="caution">
    <text evidence="5">The sequence shown here is derived from an EMBL/GenBank/DDBJ whole genome shotgun (WGS) entry which is preliminary data.</text>
</comment>
<reference evidence="5" key="1">
    <citation type="submission" date="2021-01" db="EMBL/GenBank/DDBJ databases">
        <title>A chromosome-scale assembly of European eel, Anguilla anguilla.</title>
        <authorList>
            <person name="Henkel C."/>
            <person name="Jong-Raadsen S.A."/>
            <person name="Dufour S."/>
            <person name="Weltzien F.-A."/>
            <person name="Palstra A.P."/>
            <person name="Pelster B."/>
            <person name="Spaink H.P."/>
            <person name="Van Den Thillart G.E."/>
            <person name="Jansen H."/>
            <person name="Zahm M."/>
            <person name="Klopp C."/>
            <person name="Cedric C."/>
            <person name="Louis A."/>
            <person name="Berthelot C."/>
            <person name="Parey E."/>
            <person name="Roest Crollius H."/>
            <person name="Montfort J."/>
            <person name="Robinson-Rechavi M."/>
            <person name="Bucao C."/>
            <person name="Bouchez O."/>
            <person name="Gislard M."/>
            <person name="Lluch J."/>
            <person name="Milhes M."/>
            <person name="Lampietro C."/>
            <person name="Lopez Roques C."/>
            <person name="Donnadieu C."/>
            <person name="Braasch I."/>
            <person name="Desvignes T."/>
            <person name="Postlethwait J."/>
            <person name="Bobe J."/>
            <person name="Guiguen Y."/>
            <person name="Dirks R."/>
        </authorList>
    </citation>
    <scope>NUCLEOTIDE SEQUENCE</scope>
    <source>
        <strain evidence="5">Tag_6206</strain>
        <tissue evidence="5">Liver</tissue>
    </source>
</reference>
<dbReference type="InterPro" id="IPR016187">
    <property type="entry name" value="CTDL_fold"/>
</dbReference>
<evidence type="ECO:0000313" key="5">
    <source>
        <dbReference type="EMBL" id="KAG5854940.1"/>
    </source>
</evidence>
<evidence type="ECO:0000259" key="4">
    <source>
        <dbReference type="PROSITE" id="PS50041"/>
    </source>
</evidence>
<keyword evidence="3" id="KW-0325">Glycoprotein</keyword>
<dbReference type="EMBL" id="JAFIRN010000002">
    <property type="protein sequence ID" value="KAG5854940.1"/>
    <property type="molecule type" value="Genomic_DNA"/>
</dbReference>
<dbReference type="InterPro" id="IPR016186">
    <property type="entry name" value="C-type_lectin-like/link_sf"/>
</dbReference>
<dbReference type="SMART" id="SM00034">
    <property type="entry name" value="CLECT"/>
    <property type="match status" value="1"/>
</dbReference>
<dbReference type="AlphaFoldDB" id="A0A9D3S4V2"/>
<dbReference type="CDD" id="cd03590">
    <property type="entry name" value="CLECT_DC-SIGN_like"/>
    <property type="match status" value="1"/>
</dbReference>
<dbReference type="InterPro" id="IPR001304">
    <property type="entry name" value="C-type_lectin-like"/>
</dbReference>
<gene>
    <name evidence="5" type="ORF">ANANG_G00043390</name>
</gene>
<dbReference type="Pfam" id="PF00059">
    <property type="entry name" value="Lectin_C"/>
    <property type="match status" value="1"/>
</dbReference>
<dbReference type="GO" id="GO:0030246">
    <property type="term" value="F:carbohydrate binding"/>
    <property type="evidence" value="ECO:0007669"/>
    <property type="project" value="UniProtKB-KW"/>
</dbReference>
<dbReference type="Gene3D" id="3.10.100.10">
    <property type="entry name" value="Mannose-Binding Protein A, subunit A"/>
    <property type="match status" value="1"/>
</dbReference>
<protein>
    <recommendedName>
        <fullName evidence="4">C-type lectin domain-containing protein</fullName>
    </recommendedName>
</protein>
<evidence type="ECO:0000256" key="2">
    <source>
        <dbReference type="ARBA" id="ARBA00023157"/>
    </source>
</evidence>
<organism evidence="5 6">
    <name type="scientific">Anguilla anguilla</name>
    <name type="common">European freshwater eel</name>
    <name type="synonym">Muraena anguilla</name>
    <dbReference type="NCBI Taxonomy" id="7936"/>
    <lineage>
        <taxon>Eukaryota</taxon>
        <taxon>Metazoa</taxon>
        <taxon>Chordata</taxon>
        <taxon>Craniata</taxon>
        <taxon>Vertebrata</taxon>
        <taxon>Euteleostomi</taxon>
        <taxon>Actinopterygii</taxon>
        <taxon>Neopterygii</taxon>
        <taxon>Teleostei</taxon>
        <taxon>Anguilliformes</taxon>
        <taxon>Anguillidae</taxon>
        <taxon>Anguilla</taxon>
    </lineage>
</organism>
<accession>A0A9D3S4V2</accession>
<feature type="domain" description="C-type lectin" evidence="4">
    <location>
        <begin position="22"/>
        <end position="133"/>
    </location>
</feature>
<evidence type="ECO:0000256" key="3">
    <source>
        <dbReference type="ARBA" id="ARBA00023180"/>
    </source>
</evidence>
<dbReference type="SUPFAM" id="SSF56436">
    <property type="entry name" value="C-type lectin-like"/>
    <property type="match status" value="1"/>
</dbReference>
<dbReference type="InterPro" id="IPR033989">
    <property type="entry name" value="CD209-like_CTLD"/>
</dbReference>
<dbReference type="InterPro" id="IPR052309">
    <property type="entry name" value="C-type_Lectin_Domain_Fam1"/>
</dbReference>
<dbReference type="PANTHER" id="PTHR46490:SF6">
    <property type="entry name" value="ASIALOGLYCOPROTEIN RECEPTOR 1-LIKE-RELATED"/>
    <property type="match status" value="1"/>
</dbReference>
<name>A0A9D3S4V2_ANGAN</name>
<dbReference type="Proteomes" id="UP001044222">
    <property type="component" value="Unassembled WGS sequence"/>
</dbReference>
<proteinExistence type="predicted"/>